<gene>
    <name evidence="1" type="ORF">F5144DRAFT_98531</name>
</gene>
<evidence type="ECO:0000313" key="2">
    <source>
        <dbReference type="Proteomes" id="UP000724584"/>
    </source>
</evidence>
<sequence length="159" mass="18257">MYIGKTRPNSYSRHRSPHVTFEVILFLILCYRLLKIAILKTHARRKTKEKTGTVPIMTVQEGAELTICRENQLQLVTSRPETTSTVGAKFIDNSRNRPMINDQPDKKENPHRVQTYMKFRCKSTQIGIRPLLHAMISSGDQHSVPHHLIPKPCFQALPS</sequence>
<proteinExistence type="predicted"/>
<evidence type="ECO:0000313" key="1">
    <source>
        <dbReference type="EMBL" id="KAH6640533.1"/>
    </source>
</evidence>
<protein>
    <submittedName>
        <fullName evidence="1">Uncharacterized protein</fullName>
    </submittedName>
</protein>
<accession>A0ACB7PHI4</accession>
<organism evidence="1 2">
    <name type="scientific">Chaetomium tenue</name>
    <dbReference type="NCBI Taxonomy" id="1854479"/>
    <lineage>
        <taxon>Eukaryota</taxon>
        <taxon>Fungi</taxon>
        <taxon>Dikarya</taxon>
        <taxon>Ascomycota</taxon>
        <taxon>Pezizomycotina</taxon>
        <taxon>Sordariomycetes</taxon>
        <taxon>Sordariomycetidae</taxon>
        <taxon>Sordariales</taxon>
        <taxon>Chaetomiaceae</taxon>
        <taxon>Chaetomium</taxon>
    </lineage>
</organism>
<reference evidence="1 2" key="1">
    <citation type="journal article" date="2021" name="Nat. Commun.">
        <title>Genetic determinants of endophytism in the Arabidopsis root mycobiome.</title>
        <authorList>
            <person name="Mesny F."/>
            <person name="Miyauchi S."/>
            <person name="Thiergart T."/>
            <person name="Pickel B."/>
            <person name="Atanasova L."/>
            <person name="Karlsson M."/>
            <person name="Huettel B."/>
            <person name="Barry K.W."/>
            <person name="Haridas S."/>
            <person name="Chen C."/>
            <person name="Bauer D."/>
            <person name="Andreopoulos W."/>
            <person name="Pangilinan J."/>
            <person name="LaButti K."/>
            <person name="Riley R."/>
            <person name="Lipzen A."/>
            <person name="Clum A."/>
            <person name="Drula E."/>
            <person name="Henrissat B."/>
            <person name="Kohler A."/>
            <person name="Grigoriev I.V."/>
            <person name="Martin F.M."/>
            <person name="Hacquard S."/>
        </authorList>
    </citation>
    <scope>NUCLEOTIDE SEQUENCE [LARGE SCALE GENOMIC DNA]</scope>
    <source>
        <strain evidence="1 2">MPI-SDFR-AT-0079</strain>
    </source>
</reference>
<dbReference type="EMBL" id="JAGIZQ010000002">
    <property type="protein sequence ID" value="KAH6640533.1"/>
    <property type="molecule type" value="Genomic_DNA"/>
</dbReference>
<comment type="caution">
    <text evidence="1">The sequence shown here is derived from an EMBL/GenBank/DDBJ whole genome shotgun (WGS) entry which is preliminary data.</text>
</comment>
<name>A0ACB7PHI4_9PEZI</name>
<dbReference type="Proteomes" id="UP000724584">
    <property type="component" value="Unassembled WGS sequence"/>
</dbReference>
<keyword evidence="2" id="KW-1185">Reference proteome</keyword>